<feature type="chain" id="PRO_5046996266" description="Tetratricopeptide repeat protein" evidence="1">
    <location>
        <begin position="17"/>
        <end position="523"/>
    </location>
</feature>
<reference evidence="3" key="1">
    <citation type="journal article" date="2019" name="Int. J. Syst. Evol. Microbiol.">
        <title>Halobacteriovorax valvorus sp. nov., a novel prokaryotic predator isolated from coastal seawater of China.</title>
        <authorList>
            <person name="Chen M.-X."/>
        </authorList>
    </citation>
    <scope>NUCLEOTIDE SEQUENCE [LARGE SCALE GENOMIC DNA]</scope>
    <source>
        <strain evidence="3">BL9</strain>
    </source>
</reference>
<evidence type="ECO:0000256" key="1">
    <source>
        <dbReference type="SAM" id="SignalP"/>
    </source>
</evidence>
<dbReference type="EMBL" id="QDKL01000002">
    <property type="protein sequence ID" value="RZF21217.1"/>
    <property type="molecule type" value="Genomic_DNA"/>
</dbReference>
<name>A0ABY0IIQ7_9BACT</name>
<evidence type="ECO:0000313" key="2">
    <source>
        <dbReference type="EMBL" id="RZF21217.1"/>
    </source>
</evidence>
<accession>A0ABY0IIQ7</accession>
<dbReference type="SUPFAM" id="SSF48452">
    <property type="entry name" value="TPR-like"/>
    <property type="match status" value="1"/>
</dbReference>
<comment type="caution">
    <text evidence="2">The sequence shown here is derived from an EMBL/GenBank/DDBJ whole genome shotgun (WGS) entry which is preliminary data.</text>
</comment>
<sequence length="523" mass="61241">MKKLLLLSLLSCSLFAQGLQSIYQEFENANYEDVIEKLNEEQYKKRQDQKYLGVRSYLLGVSHARLQDFELAIKYFKDALKNKNDAKEIYYELGQAQYAINQLDDSINNFKISIKIKYKVEQSTYYIAYINQLKEDLPQAKKYYKLLLKNKDTSIEMKQIAYYQVALINLDIARGTNRASEIVEKYILPDLYRAINILPNSSTADDIDKRILDIRKEFYLEEDKLVNGAPLPSQRLNLGVSEKIAYDNNVTRSDDLPSSTGTNKDSFYSQTRFNISKAYNFKRRYTLTPRFELTSTTYSDRNDTAIFSNDSYNITPEVDFSFAYKYKKKPARFFLNYTYDYQARDINSEKDRQYTYRSNQFSLGTELPHFEIGNTSISIKSQSFTYYNDSLNRSSTIFSIDQIIKKNYGIFILLYQYDMSDYENNETLSTNSHLFRLDYLYPGIFPNTTLNIGLADMLISYDDVTQDAARGLESNISFNTKFIRVINRNLSFNVEYLYTNNISDEDASNYTAHQTSFELNYDY</sequence>
<dbReference type="RefSeq" id="WP_133296897.1">
    <property type="nucleotide sequence ID" value="NZ_QDKL01000002.1"/>
</dbReference>
<protein>
    <recommendedName>
        <fullName evidence="4">Tetratricopeptide repeat protein</fullName>
    </recommendedName>
</protein>
<dbReference type="InterPro" id="IPR019734">
    <property type="entry name" value="TPR_rpt"/>
</dbReference>
<keyword evidence="3" id="KW-1185">Reference proteome</keyword>
<evidence type="ECO:0008006" key="4">
    <source>
        <dbReference type="Google" id="ProtNLM"/>
    </source>
</evidence>
<feature type="signal peptide" evidence="1">
    <location>
        <begin position="1"/>
        <end position="16"/>
    </location>
</feature>
<organism evidence="2 3">
    <name type="scientific">Halobacteriovorax vibrionivorans</name>
    <dbReference type="NCBI Taxonomy" id="2152716"/>
    <lineage>
        <taxon>Bacteria</taxon>
        <taxon>Pseudomonadati</taxon>
        <taxon>Bdellovibrionota</taxon>
        <taxon>Bacteriovoracia</taxon>
        <taxon>Bacteriovoracales</taxon>
        <taxon>Halobacteriovoraceae</taxon>
        <taxon>Halobacteriovorax</taxon>
    </lineage>
</organism>
<evidence type="ECO:0000313" key="3">
    <source>
        <dbReference type="Proteomes" id="UP000443582"/>
    </source>
</evidence>
<keyword evidence="1" id="KW-0732">Signal</keyword>
<dbReference type="SMART" id="SM00028">
    <property type="entry name" value="TPR"/>
    <property type="match status" value="3"/>
</dbReference>
<dbReference type="Gene3D" id="1.25.40.10">
    <property type="entry name" value="Tetratricopeptide repeat domain"/>
    <property type="match status" value="1"/>
</dbReference>
<dbReference type="Proteomes" id="UP000443582">
    <property type="component" value="Unassembled WGS sequence"/>
</dbReference>
<gene>
    <name evidence="2" type="ORF">DAY19_05920</name>
</gene>
<proteinExistence type="predicted"/>
<dbReference type="InterPro" id="IPR011990">
    <property type="entry name" value="TPR-like_helical_dom_sf"/>
</dbReference>